<keyword evidence="3 12" id="KW-0813">Transport</keyword>
<dbReference type="Pfam" id="PF01544">
    <property type="entry name" value="CorA"/>
    <property type="match status" value="1"/>
</dbReference>
<evidence type="ECO:0000256" key="4">
    <source>
        <dbReference type="ARBA" id="ARBA00022475"/>
    </source>
</evidence>
<dbReference type="Proteomes" id="UP000003233">
    <property type="component" value="Unassembled WGS sequence"/>
</dbReference>
<dbReference type="CDD" id="cd12828">
    <property type="entry name" value="TmCorA-like_1"/>
    <property type="match status" value="1"/>
</dbReference>
<keyword evidence="15" id="KW-1185">Reference proteome</keyword>
<dbReference type="InterPro" id="IPR004488">
    <property type="entry name" value="Mg/Co-transport_prot_CorA"/>
</dbReference>
<evidence type="ECO:0000256" key="11">
    <source>
        <dbReference type="ARBA" id="ARBA00045497"/>
    </source>
</evidence>
<dbReference type="AlphaFoldDB" id="H1PU62"/>
<evidence type="ECO:0000256" key="9">
    <source>
        <dbReference type="ARBA" id="ARBA00023136"/>
    </source>
</evidence>
<evidence type="ECO:0000256" key="12">
    <source>
        <dbReference type="RuleBase" id="RU362010"/>
    </source>
</evidence>
<dbReference type="InterPro" id="IPR045861">
    <property type="entry name" value="CorA_cytoplasmic_dom"/>
</dbReference>
<evidence type="ECO:0000256" key="1">
    <source>
        <dbReference type="ARBA" id="ARBA00004651"/>
    </source>
</evidence>
<evidence type="ECO:0000256" key="7">
    <source>
        <dbReference type="ARBA" id="ARBA00022989"/>
    </source>
</evidence>
<evidence type="ECO:0000256" key="10">
    <source>
        <dbReference type="ARBA" id="ARBA00034269"/>
    </source>
</evidence>
<evidence type="ECO:0000256" key="8">
    <source>
        <dbReference type="ARBA" id="ARBA00023065"/>
    </source>
</evidence>
<evidence type="ECO:0000256" key="13">
    <source>
        <dbReference type="SAM" id="Coils"/>
    </source>
</evidence>
<dbReference type="Gene3D" id="3.30.460.20">
    <property type="entry name" value="CorA soluble domain-like"/>
    <property type="match status" value="1"/>
</dbReference>
<evidence type="ECO:0000256" key="6">
    <source>
        <dbReference type="ARBA" id="ARBA00022842"/>
    </source>
</evidence>
<comment type="caution">
    <text evidence="14">The sequence shown here is derived from an EMBL/GenBank/DDBJ whole genome shotgun (WGS) entry which is preliminary data.</text>
</comment>
<gene>
    <name evidence="12" type="primary">corA</name>
    <name evidence="14" type="ORF">HMPREF0402_01955</name>
</gene>
<dbReference type="GO" id="GO:0000287">
    <property type="term" value="F:magnesium ion binding"/>
    <property type="evidence" value="ECO:0007669"/>
    <property type="project" value="TreeGrafter"/>
</dbReference>
<dbReference type="Gene3D" id="1.20.58.340">
    <property type="entry name" value="Magnesium transport protein CorA, transmembrane region"/>
    <property type="match status" value="2"/>
</dbReference>
<keyword evidence="13" id="KW-0175">Coiled coil</keyword>
<organism evidence="14 15">
    <name type="scientific">Fusobacterium ulcerans 12-1B</name>
    <dbReference type="NCBI Taxonomy" id="457404"/>
    <lineage>
        <taxon>Bacteria</taxon>
        <taxon>Fusobacteriati</taxon>
        <taxon>Fusobacteriota</taxon>
        <taxon>Fusobacteriia</taxon>
        <taxon>Fusobacteriales</taxon>
        <taxon>Fusobacteriaceae</taxon>
        <taxon>Fusobacterium</taxon>
    </lineage>
</organism>
<dbReference type="InterPro" id="IPR002523">
    <property type="entry name" value="MgTranspt_CorA/ZnTranspt_ZntB"/>
</dbReference>
<dbReference type="InterPro" id="IPR045863">
    <property type="entry name" value="CorA_TM1_TM2"/>
</dbReference>
<keyword evidence="6 12" id="KW-0460">Magnesium</keyword>
<keyword evidence="8 12" id="KW-0406">Ion transport</keyword>
<dbReference type="NCBIfam" id="TIGR00383">
    <property type="entry name" value="corA"/>
    <property type="match status" value="1"/>
</dbReference>
<comment type="subcellular location">
    <subcellularLocation>
        <location evidence="1">Cell membrane</location>
        <topology evidence="1">Multi-pass membrane protein</topology>
    </subcellularLocation>
    <subcellularLocation>
        <location evidence="12">Membrane</location>
        <topology evidence="12">Multi-pass membrane protein</topology>
    </subcellularLocation>
</comment>
<evidence type="ECO:0000256" key="2">
    <source>
        <dbReference type="ARBA" id="ARBA00009765"/>
    </source>
</evidence>
<name>H1PU62_9FUSO</name>
<dbReference type="PANTHER" id="PTHR46494:SF1">
    <property type="entry name" value="CORA FAMILY METAL ION TRANSPORTER (EUROFUNG)"/>
    <property type="match status" value="1"/>
</dbReference>
<feature type="coiled-coil region" evidence="13">
    <location>
        <begin position="144"/>
        <end position="221"/>
    </location>
</feature>
<keyword evidence="7 12" id="KW-1133">Transmembrane helix</keyword>
<sequence length="346" mass="41021">MKNKKVGLAPGTLIYTGELKDEKIKIILYSYNKETVKKVIDNSLDKLSFFNEKDFVNWIVIEGVHDVELIKKIGVFYEIDNLILEDILNINQRPKFEEREKYISFFLKMIYLNKKSDEIEYEQISFILGEGYLITFQEKTGNIFNNLQERIENGIGKLRNKKENYLMYALFDIIVDNYFLILENFEERIEALEEKIVNNPSQKIIEEIISLKKEISKFKRNVIPIKEILIKISNIDYFDESMNIYLKDLHDHGTIIYESIEIIYNRSNDLIQLCHSSIGNSMNEIMKILTTISTIFIPLSFLAGLYGMNFKYMPELSWEYGYYFILGLMFIVVAGMILYFKRKNWW</sequence>
<dbReference type="EMBL" id="AGWJ02000021">
    <property type="protein sequence ID" value="EHO80498.1"/>
    <property type="molecule type" value="Genomic_DNA"/>
</dbReference>
<dbReference type="SUPFAM" id="SSF143865">
    <property type="entry name" value="CorA soluble domain-like"/>
    <property type="match status" value="1"/>
</dbReference>
<evidence type="ECO:0000313" key="15">
    <source>
        <dbReference type="Proteomes" id="UP000003233"/>
    </source>
</evidence>
<accession>H1PU62</accession>
<dbReference type="HOGENOM" id="CLU_007127_0_0_0"/>
<comment type="function">
    <text evidence="11">Mediates influx of magnesium ions. Alternates between open and closed states. Activated by low cytoplasmic Mg(2+) levels. Inactive when cytoplasmic Mg(2+) levels are high.</text>
</comment>
<evidence type="ECO:0000256" key="5">
    <source>
        <dbReference type="ARBA" id="ARBA00022692"/>
    </source>
</evidence>
<dbReference type="GO" id="GO:0015095">
    <property type="term" value="F:magnesium ion transmembrane transporter activity"/>
    <property type="evidence" value="ECO:0007669"/>
    <property type="project" value="UniProtKB-UniRule"/>
</dbReference>
<protein>
    <recommendedName>
        <fullName evidence="12">Magnesium transport protein CorA</fullName>
    </recommendedName>
</protein>
<dbReference type="GO" id="GO:0050897">
    <property type="term" value="F:cobalt ion binding"/>
    <property type="evidence" value="ECO:0007669"/>
    <property type="project" value="TreeGrafter"/>
</dbReference>
<dbReference type="FunFam" id="1.20.58.340:FF:000004">
    <property type="entry name" value="Magnesium transport protein CorA"/>
    <property type="match status" value="1"/>
</dbReference>
<comment type="catalytic activity">
    <reaction evidence="10">
        <text>Mg(2+)(in) = Mg(2+)(out)</text>
        <dbReference type="Rhea" id="RHEA:29827"/>
        <dbReference type="ChEBI" id="CHEBI:18420"/>
    </reaction>
</comment>
<reference evidence="14 15" key="1">
    <citation type="submission" date="2012-07" db="EMBL/GenBank/DDBJ databases">
        <title>The Genome Sequence of Fusobacterium ulcerans 12_1B.</title>
        <authorList>
            <consortium name="The Broad Institute Genome Sequencing Platform"/>
            <person name="Earl A."/>
            <person name="Ward D."/>
            <person name="Feldgarden M."/>
            <person name="Gevers D."/>
            <person name="Strauss J."/>
            <person name="Ambrose C.E."/>
            <person name="Allen-Vercoe E."/>
            <person name="Walker B."/>
            <person name="Young S.K."/>
            <person name="Zeng Q."/>
            <person name="Gargeya S."/>
            <person name="Fitzgerald M."/>
            <person name="Haas B."/>
            <person name="Abouelleil A."/>
            <person name="Alvarado L."/>
            <person name="Arachchi H.M."/>
            <person name="Berlin A.M."/>
            <person name="Chapman S.B."/>
            <person name="Goldberg J."/>
            <person name="Griggs A."/>
            <person name="Gujja S."/>
            <person name="Hansen M."/>
            <person name="Howarth C."/>
            <person name="Imamovic A."/>
            <person name="Larimer J."/>
            <person name="McCowen C."/>
            <person name="Montmayeur A."/>
            <person name="Murphy C."/>
            <person name="Neiman D."/>
            <person name="Pearson M."/>
            <person name="Priest M."/>
            <person name="Roberts A."/>
            <person name="Saif S."/>
            <person name="Shea T."/>
            <person name="Sisk P."/>
            <person name="Sykes S."/>
            <person name="Wortman J."/>
            <person name="Nusbaum C."/>
            <person name="Birren B."/>
        </authorList>
    </citation>
    <scope>NUCLEOTIDE SEQUENCE [LARGE SCALE GENOMIC DNA]</scope>
    <source>
        <strain evidence="14 15">12_1B</strain>
    </source>
</reference>
<evidence type="ECO:0000313" key="14">
    <source>
        <dbReference type="EMBL" id="EHO80498.1"/>
    </source>
</evidence>
<dbReference type="PANTHER" id="PTHR46494">
    <property type="entry name" value="CORA FAMILY METAL ION TRANSPORTER (EUROFUNG)"/>
    <property type="match status" value="1"/>
</dbReference>
<keyword evidence="4 12" id="KW-1003">Cell membrane</keyword>
<dbReference type="GO" id="GO:0015087">
    <property type="term" value="F:cobalt ion transmembrane transporter activity"/>
    <property type="evidence" value="ECO:0007669"/>
    <property type="project" value="UniProtKB-UniRule"/>
</dbReference>
<dbReference type="GO" id="GO:0005886">
    <property type="term" value="C:plasma membrane"/>
    <property type="evidence" value="ECO:0007669"/>
    <property type="project" value="UniProtKB-SubCell"/>
</dbReference>
<comment type="similarity">
    <text evidence="2 12">Belongs to the CorA metal ion transporter (MIT) (TC 1.A.35) family.</text>
</comment>
<dbReference type="PATRIC" id="fig|457404.5.peg.2151"/>
<feature type="transmembrane region" description="Helical" evidence="12">
    <location>
        <begin position="288"/>
        <end position="308"/>
    </location>
</feature>
<keyword evidence="5 12" id="KW-0812">Transmembrane</keyword>
<keyword evidence="9 12" id="KW-0472">Membrane</keyword>
<evidence type="ECO:0000256" key="3">
    <source>
        <dbReference type="ARBA" id="ARBA00022448"/>
    </source>
</evidence>
<dbReference type="SUPFAM" id="SSF144083">
    <property type="entry name" value="Magnesium transport protein CorA, transmembrane region"/>
    <property type="match status" value="1"/>
</dbReference>
<dbReference type="RefSeq" id="WP_008697528.1">
    <property type="nucleotide sequence ID" value="NZ_KE161008.1"/>
</dbReference>
<proteinExistence type="inferred from homology"/>
<feature type="transmembrane region" description="Helical" evidence="12">
    <location>
        <begin position="320"/>
        <end position="340"/>
    </location>
</feature>